<dbReference type="EC" id="2.7.2.3" evidence="5 12"/>
<name>A0A1F4PZT5_UNCSA</name>
<evidence type="ECO:0000256" key="15">
    <source>
        <dbReference type="RuleBase" id="RU000532"/>
    </source>
</evidence>
<feature type="binding site" evidence="12 14">
    <location>
        <position position="203"/>
    </location>
    <ligand>
        <name>ATP</name>
        <dbReference type="ChEBI" id="CHEBI:30616"/>
    </ligand>
</feature>
<feature type="binding site" evidence="12">
    <location>
        <position position="294"/>
    </location>
    <ligand>
        <name>ATP</name>
        <dbReference type="ChEBI" id="CHEBI:30616"/>
    </ligand>
</feature>
<evidence type="ECO:0000256" key="10">
    <source>
        <dbReference type="ARBA" id="ARBA00022840"/>
    </source>
</evidence>
<feature type="binding site" evidence="12 14">
    <location>
        <begin position="354"/>
        <end position="357"/>
    </location>
    <ligand>
        <name>ATP</name>
        <dbReference type="ChEBI" id="CHEBI:30616"/>
    </ligand>
</feature>
<dbReference type="GO" id="GO:0006096">
    <property type="term" value="P:glycolytic process"/>
    <property type="evidence" value="ECO:0007669"/>
    <property type="project" value="UniProtKB-UniRule"/>
</dbReference>
<evidence type="ECO:0000313" key="16">
    <source>
        <dbReference type="EMBL" id="OGB89149.1"/>
    </source>
</evidence>
<dbReference type="InterPro" id="IPR015911">
    <property type="entry name" value="Phosphoglycerate_kinase_CS"/>
</dbReference>
<evidence type="ECO:0000256" key="13">
    <source>
        <dbReference type="PIRSR" id="PIRSR000724-1"/>
    </source>
</evidence>
<evidence type="ECO:0000256" key="8">
    <source>
        <dbReference type="ARBA" id="ARBA00022741"/>
    </source>
</evidence>
<evidence type="ECO:0000256" key="9">
    <source>
        <dbReference type="ARBA" id="ARBA00022777"/>
    </source>
</evidence>
<feature type="binding site" evidence="13">
    <location>
        <position position="120"/>
    </location>
    <ligand>
        <name>(2R)-3-phosphoglycerate</name>
        <dbReference type="ChEBI" id="CHEBI:58272"/>
    </ligand>
</feature>
<dbReference type="FunFam" id="3.40.50.1260:FF:000003">
    <property type="entry name" value="Phosphoglycerate kinase"/>
    <property type="match status" value="1"/>
</dbReference>
<dbReference type="GO" id="GO:0043531">
    <property type="term" value="F:ADP binding"/>
    <property type="evidence" value="ECO:0007669"/>
    <property type="project" value="TreeGrafter"/>
</dbReference>
<evidence type="ECO:0000256" key="14">
    <source>
        <dbReference type="PIRSR" id="PIRSR000724-2"/>
    </source>
</evidence>
<keyword evidence="12" id="KW-0963">Cytoplasm</keyword>
<evidence type="ECO:0000313" key="17">
    <source>
        <dbReference type="Proteomes" id="UP000178724"/>
    </source>
</evidence>
<gene>
    <name evidence="12" type="primary">pgk</name>
    <name evidence="16" type="ORF">A2625_02380</name>
</gene>
<feature type="binding site" evidence="12 14">
    <location>
        <position position="325"/>
    </location>
    <ligand>
        <name>ATP</name>
        <dbReference type="ChEBI" id="CHEBI:30616"/>
    </ligand>
</feature>
<feature type="binding site" evidence="13">
    <location>
        <position position="153"/>
    </location>
    <ligand>
        <name>(2R)-3-phosphoglycerate</name>
        <dbReference type="ChEBI" id="CHEBI:58272"/>
    </ligand>
</feature>
<evidence type="ECO:0000256" key="5">
    <source>
        <dbReference type="ARBA" id="ARBA00013061"/>
    </source>
</evidence>
<evidence type="ECO:0000256" key="11">
    <source>
        <dbReference type="ARBA" id="ARBA00023152"/>
    </source>
</evidence>
<protein>
    <recommendedName>
        <fullName evidence="6 12">Phosphoglycerate kinase</fullName>
        <ecNumber evidence="5 12">2.7.2.3</ecNumber>
    </recommendedName>
</protein>
<dbReference type="InterPro" id="IPR036043">
    <property type="entry name" value="Phosphoglycerate_kinase_sf"/>
</dbReference>
<dbReference type="PIRSF" id="PIRSF000724">
    <property type="entry name" value="Pgk"/>
    <property type="match status" value="1"/>
</dbReference>
<dbReference type="CDD" id="cd00318">
    <property type="entry name" value="Phosphoglycerate_kinase"/>
    <property type="match status" value="1"/>
</dbReference>
<keyword evidence="11 12" id="KW-0324">Glycolysis</keyword>
<keyword evidence="9 12" id="KW-0418">Kinase</keyword>
<sequence length="398" mass="42805">MAKQTIEDIKDLSGRKVLVRVDFNVPLDDKQQITDDTRIRAALPTIKYLLDKGSKVILVSHLGRPKSGPDDKLRLLPVAGRLSELLGKPVAYVKDSIGPEIEATVAKLKAGEVLLLENVRFYKEEEKNDPAFAKKLASLADVYVNDAFGTAHRAHASTEGVTRYLKGYAGFLMEKEIKFLGQLLENPARPFVAILGGAKVSGKIDVIKNLLPRVDTLIIGGGMSYTFFRARKVSVGNSLVEEDRIPLAKETLKQAIDLDKTIMLPIDHVVADKFDANANSQIVTRAGIPDGWQGMDIGPETITKFGHAIKKAKTIFWNGPMGVFEFDKFSKGTIAIAKLVAEATEGGAVSVIGGGDSVAAVEKAGLAGKMTHISTGGGASLEFVEGKVLPGIACLQDK</sequence>
<feature type="binding site" evidence="12 13">
    <location>
        <begin position="61"/>
        <end position="64"/>
    </location>
    <ligand>
        <name>substrate</name>
    </ligand>
</feature>
<dbReference type="GO" id="GO:0006094">
    <property type="term" value="P:gluconeogenesis"/>
    <property type="evidence" value="ECO:0007669"/>
    <property type="project" value="TreeGrafter"/>
</dbReference>
<evidence type="ECO:0000256" key="4">
    <source>
        <dbReference type="ARBA" id="ARBA00011245"/>
    </source>
</evidence>
<dbReference type="AlphaFoldDB" id="A0A1F4PZT5"/>
<evidence type="ECO:0000256" key="3">
    <source>
        <dbReference type="ARBA" id="ARBA00008982"/>
    </source>
</evidence>
<dbReference type="GO" id="GO:0004618">
    <property type="term" value="F:phosphoglycerate kinase activity"/>
    <property type="evidence" value="ECO:0007669"/>
    <property type="project" value="UniProtKB-UniRule"/>
</dbReference>
<dbReference type="EMBL" id="METM01000029">
    <property type="protein sequence ID" value="OGB89149.1"/>
    <property type="molecule type" value="Genomic_DNA"/>
</dbReference>
<feature type="binding site" evidence="13">
    <location>
        <position position="38"/>
    </location>
    <ligand>
        <name>(2R)-3-phosphoglycerate</name>
        <dbReference type="ChEBI" id="CHEBI:58272"/>
    </ligand>
</feature>
<dbReference type="Gene3D" id="3.40.50.1260">
    <property type="entry name" value="Phosphoglycerate kinase, N-terminal domain"/>
    <property type="match status" value="2"/>
</dbReference>
<organism evidence="16 17">
    <name type="scientific">candidate division WOR-1 bacterium RIFCSPHIGHO2_01_FULL_53_15</name>
    <dbReference type="NCBI Taxonomy" id="1802564"/>
    <lineage>
        <taxon>Bacteria</taxon>
        <taxon>Bacillati</taxon>
        <taxon>Saganbacteria</taxon>
    </lineage>
</organism>
<comment type="pathway">
    <text evidence="2 12">Carbohydrate degradation; glycolysis; pyruvate from D-glyceraldehyde 3-phosphate: step 2/5.</text>
</comment>
<dbReference type="GO" id="GO:0005524">
    <property type="term" value="F:ATP binding"/>
    <property type="evidence" value="ECO:0007669"/>
    <property type="project" value="UniProtKB-KW"/>
</dbReference>
<evidence type="ECO:0000256" key="2">
    <source>
        <dbReference type="ARBA" id="ARBA00004838"/>
    </source>
</evidence>
<dbReference type="FunFam" id="3.40.50.1260:FF:000006">
    <property type="entry name" value="Phosphoglycerate kinase"/>
    <property type="match status" value="1"/>
</dbReference>
<dbReference type="GO" id="GO:0005829">
    <property type="term" value="C:cytosol"/>
    <property type="evidence" value="ECO:0007669"/>
    <property type="project" value="TreeGrafter"/>
</dbReference>
<dbReference type="Proteomes" id="UP000178724">
    <property type="component" value="Unassembled WGS sequence"/>
</dbReference>
<evidence type="ECO:0000256" key="7">
    <source>
        <dbReference type="ARBA" id="ARBA00022679"/>
    </source>
</evidence>
<comment type="subcellular location">
    <subcellularLocation>
        <location evidence="12">Cytoplasm</location>
    </subcellularLocation>
</comment>
<feature type="binding site" evidence="12">
    <location>
        <position position="120"/>
    </location>
    <ligand>
        <name>substrate</name>
    </ligand>
</feature>
<comment type="caution">
    <text evidence="16">The sequence shown here is derived from an EMBL/GenBank/DDBJ whole genome shotgun (WGS) entry which is preliminary data.</text>
</comment>
<feature type="binding site" evidence="12">
    <location>
        <position position="38"/>
    </location>
    <ligand>
        <name>substrate</name>
    </ligand>
</feature>
<dbReference type="PRINTS" id="PR00477">
    <property type="entry name" value="PHGLYCKINASE"/>
</dbReference>
<evidence type="ECO:0000256" key="6">
    <source>
        <dbReference type="ARBA" id="ARBA00016471"/>
    </source>
</evidence>
<dbReference type="PROSITE" id="PS00111">
    <property type="entry name" value="PGLYCERATE_KINASE"/>
    <property type="match status" value="1"/>
</dbReference>
<dbReference type="HAMAP" id="MF_00145">
    <property type="entry name" value="Phosphoglyc_kinase"/>
    <property type="match status" value="1"/>
</dbReference>
<dbReference type="InterPro" id="IPR015824">
    <property type="entry name" value="Phosphoglycerate_kinase_N"/>
</dbReference>
<comment type="catalytic activity">
    <reaction evidence="1 12 15">
        <text>(2R)-3-phosphoglycerate + ATP = (2R)-3-phospho-glyceroyl phosphate + ADP</text>
        <dbReference type="Rhea" id="RHEA:14801"/>
        <dbReference type="ChEBI" id="CHEBI:30616"/>
        <dbReference type="ChEBI" id="CHEBI:57604"/>
        <dbReference type="ChEBI" id="CHEBI:58272"/>
        <dbReference type="ChEBI" id="CHEBI:456216"/>
        <dbReference type="EC" id="2.7.2.3"/>
    </reaction>
</comment>
<dbReference type="InterPro" id="IPR001576">
    <property type="entry name" value="Phosphoglycerate_kinase"/>
</dbReference>
<keyword evidence="10 12" id="KW-0067">ATP-binding</keyword>
<accession>A0A1F4PZT5</accession>
<dbReference type="Pfam" id="PF00162">
    <property type="entry name" value="PGK"/>
    <property type="match status" value="1"/>
</dbReference>
<evidence type="ECO:0000256" key="12">
    <source>
        <dbReference type="HAMAP-Rule" id="MF_00145"/>
    </source>
</evidence>
<comment type="subunit">
    <text evidence="4 12">Monomer.</text>
</comment>
<keyword evidence="7 12" id="KW-0808">Transferase</keyword>
<comment type="similarity">
    <text evidence="3 12 15">Belongs to the phosphoglycerate kinase family.</text>
</comment>
<dbReference type="UniPathway" id="UPA00109">
    <property type="reaction ID" value="UER00185"/>
</dbReference>
<evidence type="ECO:0000256" key="1">
    <source>
        <dbReference type="ARBA" id="ARBA00000642"/>
    </source>
</evidence>
<feature type="binding site" evidence="12">
    <location>
        <position position="153"/>
    </location>
    <ligand>
        <name>substrate</name>
    </ligand>
</feature>
<feature type="binding site" evidence="12 13">
    <location>
        <begin position="22"/>
        <end position="24"/>
    </location>
    <ligand>
        <name>substrate</name>
    </ligand>
</feature>
<keyword evidence="8 12" id="KW-0547">Nucleotide-binding</keyword>
<reference evidence="16 17" key="1">
    <citation type="journal article" date="2016" name="Nat. Commun.">
        <title>Thousands of microbial genomes shed light on interconnected biogeochemical processes in an aquifer system.</title>
        <authorList>
            <person name="Anantharaman K."/>
            <person name="Brown C.T."/>
            <person name="Hug L.A."/>
            <person name="Sharon I."/>
            <person name="Castelle C.J."/>
            <person name="Probst A.J."/>
            <person name="Thomas B.C."/>
            <person name="Singh A."/>
            <person name="Wilkins M.J."/>
            <person name="Karaoz U."/>
            <person name="Brodie E.L."/>
            <person name="Williams K.H."/>
            <person name="Hubbard S.S."/>
            <person name="Banfield J.F."/>
        </authorList>
    </citation>
    <scope>NUCLEOTIDE SEQUENCE [LARGE SCALE GENOMIC DNA]</scope>
</reference>
<dbReference type="PANTHER" id="PTHR11406">
    <property type="entry name" value="PHOSPHOGLYCERATE KINASE"/>
    <property type="match status" value="1"/>
</dbReference>
<dbReference type="PANTHER" id="PTHR11406:SF23">
    <property type="entry name" value="PHOSPHOGLYCERATE KINASE 1, CHLOROPLASTIC-RELATED"/>
    <property type="match status" value="1"/>
</dbReference>
<dbReference type="SUPFAM" id="SSF53748">
    <property type="entry name" value="Phosphoglycerate kinase"/>
    <property type="match status" value="1"/>
</dbReference>
<proteinExistence type="inferred from homology"/>